<protein>
    <submittedName>
        <fullName evidence="5">Glycoside hydrolase family 28</fullName>
    </submittedName>
</protein>
<sequence length="446" mass="49759">MIIDITQLGAKPDGITFCEGAIQKAIDMCHEKGGGKVIVPAGVYLSRPIELKSNVTLYLEEGAILKASPHIEDYFKIGYYHNEWGDVTSFLFAMNQKNISIDGKGTIDLSGSSFMDFSQAFNIFDELQNLTPEQFEETECKPKHRPNQPIFFYNCENINLSGVSIIDSPCWTVCIHSSRYIKVNSIKIVNNLRVPNSDGIHLCSCENVMITNSFFVCGDDCVALSGITNWEKSCENVIVSNCIMQTRSAALRMGHLDSKIKNVIASNLVVLNSNRGIAIFANGKNGYVKHVTVSNVTMTTKIFAGTWWGKGEPIVIAAPEEGNLIEDITISNVKAFSENGIVIYGKNKNIKNVTLKDIDIYLSFGKNRPQFAKKIDLLPSECPDFPEYMRKIPWIFAKEVANLKLLNINYGYDLNSSNKNFDIEGLFENLTNCLFSNVVKSEKFVV</sequence>
<evidence type="ECO:0000256" key="3">
    <source>
        <dbReference type="ARBA" id="ARBA00023295"/>
    </source>
</evidence>
<dbReference type="InterPro" id="IPR011050">
    <property type="entry name" value="Pectin_lyase_fold/virulence"/>
</dbReference>
<dbReference type="HOGENOM" id="CLU_016031_8_4_9"/>
<dbReference type="OrthoDB" id="9795222at2"/>
<dbReference type="InterPro" id="IPR000743">
    <property type="entry name" value="Glyco_hydro_28"/>
</dbReference>
<evidence type="ECO:0000256" key="4">
    <source>
        <dbReference type="RuleBase" id="RU361169"/>
    </source>
</evidence>
<dbReference type="Pfam" id="PF00295">
    <property type="entry name" value="Glyco_hydro_28"/>
    <property type="match status" value="1"/>
</dbReference>
<dbReference type="Gene3D" id="2.160.20.10">
    <property type="entry name" value="Single-stranded right-handed beta-helix, Pectin lyase-like"/>
    <property type="match status" value="1"/>
</dbReference>
<proteinExistence type="inferred from homology"/>
<evidence type="ECO:0000256" key="2">
    <source>
        <dbReference type="ARBA" id="ARBA00022801"/>
    </source>
</evidence>
<dbReference type="AlphaFoldDB" id="E4S6X5"/>
<dbReference type="SUPFAM" id="SSF51126">
    <property type="entry name" value="Pectin lyase-like"/>
    <property type="match status" value="1"/>
</dbReference>
<evidence type="ECO:0000313" key="5">
    <source>
        <dbReference type="EMBL" id="ADQ41758.1"/>
    </source>
</evidence>
<name>E4S6X5_CALA7</name>
<reference evidence="5 6" key="2">
    <citation type="journal article" date="2011" name="J. Bacteriol.">
        <title>Complete genome sequences for the anaerobic, extremely thermophilic plant biomass-degrading bacteria Caldicellulosiruptor hydrothermalis, Caldicellulosiruptor kristjanssonii, Caldicellulosiruptor kronotskyensis, Caldicellulosiruptor owensenis, and Caldicellulosiruptor lactoaceticus.</title>
        <authorList>
            <person name="Blumer-Schuette S.E."/>
            <person name="Ozdemir I."/>
            <person name="Mistry D."/>
            <person name="Lucas S."/>
            <person name="Lapidus A."/>
            <person name="Cheng J.F."/>
            <person name="Goodwin L.A."/>
            <person name="Pitluck S."/>
            <person name="Land M.L."/>
            <person name="Hauser L.J."/>
            <person name="Woyke T."/>
            <person name="Mikhailova N."/>
            <person name="Pati A."/>
            <person name="Kyrpides N.C."/>
            <person name="Ivanova N."/>
            <person name="Detter J.C."/>
            <person name="Walston-Davenport K."/>
            <person name="Han S."/>
            <person name="Adams M.W."/>
            <person name="Kelly R.M."/>
        </authorList>
    </citation>
    <scope>NUCLEOTIDE SEQUENCE [LARGE SCALE GENOMIC DNA]</scope>
    <source>
        <strain evidence="6">ATCC 700853 / DSM 12137 / I77R1B</strain>
    </source>
</reference>
<dbReference type="Proteomes" id="UP000009256">
    <property type="component" value="Chromosome"/>
</dbReference>
<dbReference type="PANTHER" id="PTHR31339:SF9">
    <property type="entry name" value="PLASMIN AND FIBRONECTIN-BINDING PROTEIN A"/>
    <property type="match status" value="1"/>
</dbReference>
<dbReference type="KEGG" id="cki:Calkr_2305"/>
<dbReference type="InterPro" id="IPR012334">
    <property type="entry name" value="Pectin_lyas_fold"/>
</dbReference>
<gene>
    <name evidence="5" type="ordered locus">Calkr_2305</name>
</gene>
<dbReference type="SMART" id="SM00710">
    <property type="entry name" value="PbH1"/>
    <property type="match status" value="6"/>
</dbReference>
<reference key="1">
    <citation type="submission" date="2010-11" db="EMBL/GenBank/DDBJ databases">
        <title>Complete sequence of chromosome of Caldicellulosiruptor kristjanssonii 177R1B.</title>
        <authorList>
            <consortium name="US DOE Joint Genome Institute"/>
            <person name="Lucas S."/>
            <person name="Copeland A."/>
            <person name="Lapidus A."/>
            <person name="Cheng J.-F."/>
            <person name="Bruce D."/>
            <person name="Goodwin L."/>
            <person name="Pitluck S."/>
            <person name="Davenport K."/>
            <person name="Detter J.C."/>
            <person name="Han C."/>
            <person name="Tapia R."/>
            <person name="Land M."/>
            <person name="Hauser L."/>
            <person name="Jeffries C."/>
            <person name="Kyrpides N."/>
            <person name="Ivanova N."/>
            <person name="Mikhailova N."/>
            <person name="Blumer-Schuette S.E."/>
            <person name="Kelly R.M."/>
            <person name="Woyke T."/>
        </authorList>
    </citation>
    <scope>NUCLEOTIDE SEQUENCE</scope>
    <source>
        <strain>177R1B</strain>
    </source>
</reference>
<comment type="similarity">
    <text evidence="1 4">Belongs to the glycosyl hydrolase 28 family.</text>
</comment>
<dbReference type="eggNOG" id="COG5434">
    <property type="taxonomic scope" value="Bacteria"/>
</dbReference>
<evidence type="ECO:0000313" key="6">
    <source>
        <dbReference type="Proteomes" id="UP000009256"/>
    </source>
</evidence>
<dbReference type="GO" id="GO:0005975">
    <property type="term" value="P:carbohydrate metabolic process"/>
    <property type="evidence" value="ECO:0007669"/>
    <property type="project" value="InterPro"/>
</dbReference>
<organism evidence="5 6">
    <name type="scientific">Caldicellulosiruptor acetigenus (strain ATCC 700853 / DSM 12137 / I77R1B)</name>
    <name type="common">Caldicellulosiruptor kristjanssonii</name>
    <dbReference type="NCBI Taxonomy" id="632335"/>
    <lineage>
        <taxon>Bacteria</taxon>
        <taxon>Bacillati</taxon>
        <taxon>Bacillota</taxon>
        <taxon>Bacillota incertae sedis</taxon>
        <taxon>Caldicellulosiruptorales</taxon>
        <taxon>Caldicellulosiruptoraceae</taxon>
        <taxon>Caldicellulosiruptor</taxon>
    </lineage>
</organism>
<dbReference type="RefSeq" id="WP_013433478.1">
    <property type="nucleotide sequence ID" value="NC_014721.1"/>
</dbReference>
<accession>E4S6X5</accession>
<dbReference type="InterPro" id="IPR051801">
    <property type="entry name" value="GH28_Enzymes"/>
</dbReference>
<dbReference type="InterPro" id="IPR006626">
    <property type="entry name" value="PbH1"/>
</dbReference>
<dbReference type="EMBL" id="CP002326">
    <property type="protein sequence ID" value="ADQ41758.1"/>
    <property type="molecule type" value="Genomic_DNA"/>
</dbReference>
<evidence type="ECO:0000256" key="1">
    <source>
        <dbReference type="ARBA" id="ARBA00008834"/>
    </source>
</evidence>
<keyword evidence="2 4" id="KW-0378">Hydrolase</keyword>
<dbReference type="STRING" id="632335.Calkr_2305"/>
<dbReference type="GO" id="GO:0004650">
    <property type="term" value="F:polygalacturonase activity"/>
    <property type="evidence" value="ECO:0007669"/>
    <property type="project" value="InterPro"/>
</dbReference>
<dbReference type="CAZy" id="GH28">
    <property type="family name" value="Glycoside Hydrolase Family 28"/>
</dbReference>
<keyword evidence="3 4" id="KW-0326">Glycosidase</keyword>
<keyword evidence="6" id="KW-1185">Reference proteome</keyword>
<dbReference type="PANTHER" id="PTHR31339">
    <property type="entry name" value="PECTIN LYASE-RELATED"/>
    <property type="match status" value="1"/>
</dbReference>